<dbReference type="PANTHER" id="PTHR43163:SF6">
    <property type="entry name" value="DIPEPTIDE TRANSPORT SYSTEM PERMEASE PROTEIN DPPB-RELATED"/>
    <property type="match status" value="1"/>
</dbReference>
<evidence type="ECO:0000256" key="4">
    <source>
        <dbReference type="ARBA" id="ARBA00022692"/>
    </source>
</evidence>
<evidence type="ECO:0000256" key="3">
    <source>
        <dbReference type="ARBA" id="ARBA00022475"/>
    </source>
</evidence>
<dbReference type="Pfam" id="PF19300">
    <property type="entry name" value="BPD_transp_1_N"/>
    <property type="match status" value="1"/>
</dbReference>
<evidence type="ECO:0000256" key="5">
    <source>
        <dbReference type="ARBA" id="ARBA00022989"/>
    </source>
</evidence>
<comment type="similarity">
    <text evidence="7">Belongs to the binding-protein-dependent transport system permease family.</text>
</comment>
<evidence type="ECO:0000313" key="10">
    <source>
        <dbReference type="Proteomes" id="UP001501414"/>
    </source>
</evidence>
<feature type="domain" description="ABC transmembrane type-1" evidence="8">
    <location>
        <begin position="95"/>
        <end position="303"/>
    </location>
</feature>
<dbReference type="RefSeq" id="WP_344024563.1">
    <property type="nucleotide sequence ID" value="NZ_BAAAJK010000021.1"/>
</dbReference>
<keyword evidence="4 7" id="KW-0812">Transmembrane</keyword>
<organism evidence="9 10">
    <name type="scientific">Pseudonocardia kongjuensis</name>
    <dbReference type="NCBI Taxonomy" id="102227"/>
    <lineage>
        <taxon>Bacteria</taxon>
        <taxon>Bacillati</taxon>
        <taxon>Actinomycetota</taxon>
        <taxon>Actinomycetes</taxon>
        <taxon>Pseudonocardiales</taxon>
        <taxon>Pseudonocardiaceae</taxon>
        <taxon>Pseudonocardia</taxon>
    </lineage>
</organism>
<feature type="transmembrane region" description="Helical" evidence="7">
    <location>
        <begin position="176"/>
        <end position="196"/>
    </location>
</feature>
<dbReference type="PANTHER" id="PTHR43163">
    <property type="entry name" value="DIPEPTIDE TRANSPORT SYSTEM PERMEASE PROTEIN DPPB-RELATED"/>
    <property type="match status" value="1"/>
</dbReference>
<evidence type="ECO:0000256" key="7">
    <source>
        <dbReference type="RuleBase" id="RU363032"/>
    </source>
</evidence>
<keyword evidence="6 7" id="KW-0472">Membrane</keyword>
<comment type="subcellular location">
    <subcellularLocation>
        <location evidence="1 7">Cell membrane</location>
        <topology evidence="1 7">Multi-pass membrane protein</topology>
    </subcellularLocation>
</comment>
<proteinExistence type="inferred from homology"/>
<dbReference type="EMBL" id="BAAAJK010000021">
    <property type="protein sequence ID" value="GAA1393123.1"/>
    <property type="molecule type" value="Genomic_DNA"/>
</dbReference>
<dbReference type="SUPFAM" id="SSF161098">
    <property type="entry name" value="MetI-like"/>
    <property type="match status" value="1"/>
</dbReference>
<feature type="transmembrane region" description="Helical" evidence="7">
    <location>
        <begin position="238"/>
        <end position="260"/>
    </location>
</feature>
<dbReference type="InterPro" id="IPR045621">
    <property type="entry name" value="BPD_transp_1_N"/>
</dbReference>
<dbReference type="PROSITE" id="PS50928">
    <property type="entry name" value="ABC_TM1"/>
    <property type="match status" value="1"/>
</dbReference>
<evidence type="ECO:0000259" key="8">
    <source>
        <dbReference type="PROSITE" id="PS50928"/>
    </source>
</evidence>
<dbReference type="Pfam" id="PF00528">
    <property type="entry name" value="BPD_transp_1"/>
    <property type="match status" value="1"/>
</dbReference>
<keyword evidence="10" id="KW-1185">Reference proteome</keyword>
<keyword evidence="2 7" id="KW-0813">Transport</keyword>
<feature type="transmembrane region" description="Helical" evidence="7">
    <location>
        <begin position="280"/>
        <end position="299"/>
    </location>
</feature>
<name>A0ABN1XYI9_9PSEU</name>
<keyword evidence="3" id="KW-1003">Cell membrane</keyword>
<dbReference type="InterPro" id="IPR000515">
    <property type="entry name" value="MetI-like"/>
</dbReference>
<keyword evidence="5 7" id="KW-1133">Transmembrane helix</keyword>
<dbReference type="Proteomes" id="UP001501414">
    <property type="component" value="Unassembled WGS sequence"/>
</dbReference>
<evidence type="ECO:0000256" key="6">
    <source>
        <dbReference type="ARBA" id="ARBA00023136"/>
    </source>
</evidence>
<dbReference type="CDD" id="cd06261">
    <property type="entry name" value="TM_PBP2"/>
    <property type="match status" value="1"/>
</dbReference>
<evidence type="ECO:0000256" key="1">
    <source>
        <dbReference type="ARBA" id="ARBA00004651"/>
    </source>
</evidence>
<feature type="transmembrane region" description="Helical" evidence="7">
    <location>
        <begin position="9"/>
        <end position="30"/>
    </location>
</feature>
<comment type="caution">
    <text evidence="9">The sequence shown here is derived from an EMBL/GenBank/DDBJ whole genome shotgun (WGS) entry which is preliminary data.</text>
</comment>
<dbReference type="InterPro" id="IPR035906">
    <property type="entry name" value="MetI-like_sf"/>
</dbReference>
<dbReference type="Gene3D" id="1.10.3720.10">
    <property type="entry name" value="MetI-like"/>
    <property type="match status" value="1"/>
</dbReference>
<accession>A0ABN1XYI9</accession>
<gene>
    <name evidence="9" type="ORF">GCM10009613_39260</name>
</gene>
<feature type="transmembrane region" description="Helical" evidence="7">
    <location>
        <begin position="131"/>
        <end position="156"/>
    </location>
</feature>
<reference evidence="9 10" key="1">
    <citation type="journal article" date="2019" name="Int. J. Syst. Evol. Microbiol.">
        <title>The Global Catalogue of Microorganisms (GCM) 10K type strain sequencing project: providing services to taxonomists for standard genome sequencing and annotation.</title>
        <authorList>
            <consortium name="The Broad Institute Genomics Platform"/>
            <consortium name="The Broad Institute Genome Sequencing Center for Infectious Disease"/>
            <person name="Wu L."/>
            <person name="Ma J."/>
        </authorList>
    </citation>
    <scope>NUCLEOTIDE SEQUENCE [LARGE SCALE GENOMIC DNA]</scope>
    <source>
        <strain evidence="9 10">JCM 11896</strain>
    </source>
</reference>
<protein>
    <submittedName>
        <fullName evidence="9">ABC transporter permease</fullName>
    </submittedName>
</protein>
<sequence length="312" mass="32715">MIRYAARRVLYSVPMLFGIASLVFVLLNALPNDIAERRAGDEASPEAIAAIRADLGLDRPLLERYAEWVGAVLTGDLGVSWHNGQSVLTGIVQTAPITLSMVVLSLVVALAIGVPIGVLAATRGGLVDRGLVGATVVAMAVPNFWLALLLVLLFGLSLGWFPATGYVDLAASPGQWLSHLVLPVAAVATVSISVIARQTRSAMLENLDRDYVRTLRAAGVGERSVVYRHALKNAATPVLTTFGIQFVALSGGSIIVEQVFAVPGLGQHTLTALARGDVPVVLGILVLTAAAVVVINLAVDLMNAAVNPRVRL</sequence>
<feature type="transmembrane region" description="Helical" evidence="7">
    <location>
        <begin position="97"/>
        <end position="119"/>
    </location>
</feature>
<evidence type="ECO:0000313" key="9">
    <source>
        <dbReference type="EMBL" id="GAA1393123.1"/>
    </source>
</evidence>
<evidence type="ECO:0000256" key="2">
    <source>
        <dbReference type="ARBA" id="ARBA00022448"/>
    </source>
</evidence>